<proteinExistence type="predicted"/>
<dbReference type="EMBL" id="AP022605">
    <property type="protein sequence ID" value="BBZ09408.1"/>
    <property type="molecule type" value="Genomic_DNA"/>
</dbReference>
<reference evidence="2 3" key="1">
    <citation type="journal article" date="2019" name="Emerg. Microbes Infect.">
        <title>Comprehensive subspecies identification of 175 nontuberculous mycobacteria species based on 7547 genomic profiles.</title>
        <authorList>
            <person name="Matsumoto Y."/>
            <person name="Kinjo T."/>
            <person name="Motooka D."/>
            <person name="Nabeya D."/>
            <person name="Jung N."/>
            <person name="Uechi K."/>
            <person name="Horii T."/>
            <person name="Iida T."/>
            <person name="Fujita J."/>
            <person name="Nakamura S."/>
        </authorList>
    </citation>
    <scope>NUCLEOTIDE SEQUENCE [LARGE SCALE GENOMIC DNA]</scope>
    <source>
        <strain evidence="2 3">JCM 12405</strain>
    </source>
</reference>
<evidence type="ECO:0000313" key="3">
    <source>
        <dbReference type="Proteomes" id="UP000467201"/>
    </source>
</evidence>
<evidence type="ECO:0000313" key="2">
    <source>
        <dbReference type="EMBL" id="BBZ09408.1"/>
    </source>
</evidence>
<dbReference type="Proteomes" id="UP000467201">
    <property type="component" value="Chromosome"/>
</dbReference>
<dbReference type="AlphaFoldDB" id="A0A7I7W0R5"/>
<gene>
    <name evidence="2" type="ORF">MDOR_35770</name>
</gene>
<accession>A0A7I7W0R5</accession>
<organism evidence="2 3">
    <name type="scientific">Mycolicibacterium doricum</name>
    <dbReference type="NCBI Taxonomy" id="126673"/>
    <lineage>
        <taxon>Bacteria</taxon>
        <taxon>Bacillati</taxon>
        <taxon>Actinomycetota</taxon>
        <taxon>Actinomycetes</taxon>
        <taxon>Mycobacteriales</taxon>
        <taxon>Mycobacteriaceae</taxon>
        <taxon>Mycolicibacterium</taxon>
    </lineage>
</organism>
<name>A0A7I7W0R5_9MYCO</name>
<evidence type="ECO:0000256" key="1">
    <source>
        <dbReference type="SAM" id="MobiDB-lite"/>
    </source>
</evidence>
<sequence length="71" mass="7322">MRRSDVSTQTVRPISDTIMTSSTVMTIRPQCRFRRGLAVAGATDGRTDRPNGLAGGRTGGGGADWGGRGGG</sequence>
<dbReference type="KEGG" id="mdr:MDOR_35770"/>
<feature type="compositionally biased region" description="Gly residues" evidence="1">
    <location>
        <begin position="53"/>
        <end position="71"/>
    </location>
</feature>
<protein>
    <submittedName>
        <fullName evidence="2">Uncharacterized protein</fullName>
    </submittedName>
</protein>
<feature type="region of interest" description="Disordered" evidence="1">
    <location>
        <begin position="39"/>
        <end position="71"/>
    </location>
</feature>